<dbReference type="EMBL" id="KK788528">
    <property type="protein sequence ID" value="KDO38190.1"/>
    <property type="molecule type" value="Genomic_DNA"/>
</dbReference>
<sequence length="66" mass="7261">KPNIFMDKSEPEPASCRIVEILRGDTLWGFSMKCGVSIDAIKEANGLSGDTIYYSIICIFLCLSSI</sequence>
<dbReference type="Pfam" id="PF01476">
    <property type="entry name" value="LysM"/>
    <property type="match status" value="1"/>
</dbReference>
<feature type="non-terminal residue" evidence="2">
    <location>
        <position position="1"/>
    </location>
</feature>
<dbReference type="AlphaFoldDB" id="A0A067D9J0"/>
<accession>A0A067D9J0</accession>
<dbReference type="Proteomes" id="UP000027120">
    <property type="component" value="Unassembled WGS sequence"/>
</dbReference>
<protein>
    <recommendedName>
        <fullName evidence="1">LysM domain-containing protein</fullName>
    </recommendedName>
</protein>
<dbReference type="InterPro" id="IPR036779">
    <property type="entry name" value="LysM_dom_sf"/>
</dbReference>
<reference evidence="2 3" key="1">
    <citation type="submission" date="2014-04" db="EMBL/GenBank/DDBJ databases">
        <authorList>
            <consortium name="International Citrus Genome Consortium"/>
            <person name="Gmitter F."/>
            <person name="Chen C."/>
            <person name="Farmerie W."/>
            <person name="Harkins T."/>
            <person name="Desany B."/>
            <person name="Mohiuddin M."/>
            <person name="Kodira C."/>
            <person name="Borodovsky M."/>
            <person name="Lomsadze A."/>
            <person name="Burns P."/>
            <person name="Jenkins J."/>
            <person name="Prochnik S."/>
            <person name="Shu S."/>
            <person name="Chapman J."/>
            <person name="Pitluck S."/>
            <person name="Schmutz J."/>
            <person name="Rokhsar D."/>
        </authorList>
    </citation>
    <scope>NUCLEOTIDE SEQUENCE</scope>
</reference>
<organism evidence="2 3">
    <name type="scientific">Citrus sinensis</name>
    <name type="common">Sweet orange</name>
    <name type="synonym">Citrus aurantium var. sinensis</name>
    <dbReference type="NCBI Taxonomy" id="2711"/>
    <lineage>
        <taxon>Eukaryota</taxon>
        <taxon>Viridiplantae</taxon>
        <taxon>Streptophyta</taxon>
        <taxon>Embryophyta</taxon>
        <taxon>Tracheophyta</taxon>
        <taxon>Spermatophyta</taxon>
        <taxon>Magnoliopsida</taxon>
        <taxon>eudicotyledons</taxon>
        <taxon>Gunneridae</taxon>
        <taxon>Pentapetalae</taxon>
        <taxon>rosids</taxon>
        <taxon>malvids</taxon>
        <taxon>Sapindales</taxon>
        <taxon>Rutaceae</taxon>
        <taxon>Aurantioideae</taxon>
        <taxon>Citrus</taxon>
    </lineage>
</organism>
<proteinExistence type="predicted"/>
<feature type="domain" description="LysM" evidence="1">
    <location>
        <begin position="23"/>
        <end position="53"/>
    </location>
</feature>
<dbReference type="Gene3D" id="3.10.350.10">
    <property type="entry name" value="LysM domain"/>
    <property type="match status" value="1"/>
</dbReference>
<gene>
    <name evidence="2" type="ORF">CISIN_1g037180mg</name>
</gene>
<dbReference type="SUPFAM" id="SSF54106">
    <property type="entry name" value="LysM domain"/>
    <property type="match status" value="1"/>
</dbReference>
<evidence type="ECO:0000313" key="2">
    <source>
        <dbReference type="EMBL" id="KDO38190.1"/>
    </source>
</evidence>
<evidence type="ECO:0000313" key="3">
    <source>
        <dbReference type="Proteomes" id="UP000027120"/>
    </source>
</evidence>
<evidence type="ECO:0000259" key="1">
    <source>
        <dbReference type="Pfam" id="PF01476"/>
    </source>
</evidence>
<keyword evidence="3" id="KW-1185">Reference proteome</keyword>
<dbReference type="CDD" id="cd00118">
    <property type="entry name" value="LysM"/>
    <property type="match status" value="1"/>
</dbReference>
<name>A0A067D9J0_CITSI</name>
<dbReference type="SMR" id="A0A067D9J0"/>
<dbReference type="InterPro" id="IPR018392">
    <property type="entry name" value="LysM"/>
</dbReference>